<dbReference type="AlphaFoldDB" id="A0A2W7NIF0"/>
<dbReference type="Proteomes" id="UP000249239">
    <property type="component" value="Unassembled WGS sequence"/>
</dbReference>
<keyword evidence="2" id="KW-1185">Reference proteome</keyword>
<dbReference type="PANTHER" id="PTHR47623">
    <property type="entry name" value="OS09G0287300 PROTEIN"/>
    <property type="match status" value="1"/>
</dbReference>
<dbReference type="RefSeq" id="WP_111444239.1">
    <property type="nucleotide sequence ID" value="NZ_QKZK01000003.1"/>
</dbReference>
<name>A0A2W7NIF0_9BACT</name>
<protein>
    <submittedName>
        <fullName evidence="1">Phosphohistidine phosphatase</fullName>
    </submittedName>
</protein>
<evidence type="ECO:0000313" key="2">
    <source>
        <dbReference type="Proteomes" id="UP000249239"/>
    </source>
</evidence>
<dbReference type="InterPro" id="IPR013078">
    <property type="entry name" value="His_Pase_superF_clade-1"/>
</dbReference>
<dbReference type="SUPFAM" id="SSF53254">
    <property type="entry name" value="Phosphoglycerate mutase-like"/>
    <property type="match status" value="1"/>
</dbReference>
<organism evidence="1 2">
    <name type="scientific">Breznakibacter xylanolyticus</name>
    <dbReference type="NCBI Taxonomy" id="990"/>
    <lineage>
        <taxon>Bacteria</taxon>
        <taxon>Pseudomonadati</taxon>
        <taxon>Bacteroidota</taxon>
        <taxon>Bacteroidia</taxon>
        <taxon>Marinilabiliales</taxon>
        <taxon>Marinilabiliaceae</taxon>
        <taxon>Breznakibacter</taxon>
    </lineage>
</organism>
<evidence type="ECO:0000313" key="1">
    <source>
        <dbReference type="EMBL" id="PZX20058.1"/>
    </source>
</evidence>
<dbReference type="OrthoDB" id="9810154at2"/>
<comment type="caution">
    <text evidence="1">The sequence shown here is derived from an EMBL/GenBank/DDBJ whole genome shotgun (WGS) entry which is preliminary data.</text>
</comment>
<dbReference type="PANTHER" id="PTHR47623:SF1">
    <property type="entry name" value="OS09G0287300 PROTEIN"/>
    <property type="match status" value="1"/>
</dbReference>
<dbReference type="InterPro" id="IPR029033">
    <property type="entry name" value="His_PPase_superfam"/>
</dbReference>
<dbReference type="Pfam" id="PF00300">
    <property type="entry name" value="His_Phos_1"/>
    <property type="match status" value="1"/>
</dbReference>
<accession>A0A2W7NIF0</accession>
<gene>
    <name evidence="1" type="ORF">LX69_00510</name>
</gene>
<dbReference type="Gene3D" id="3.40.50.1240">
    <property type="entry name" value="Phosphoglycerate mutase-like"/>
    <property type="match status" value="1"/>
</dbReference>
<dbReference type="SMART" id="SM00855">
    <property type="entry name" value="PGAM"/>
    <property type="match status" value="1"/>
</dbReference>
<reference evidence="1 2" key="1">
    <citation type="submission" date="2018-06" db="EMBL/GenBank/DDBJ databases">
        <title>Genomic Encyclopedia of Archaeal and Bacterial Type Strains, Phase II (KMG-II): from individual species to whole genera.</title>
        <authorList>
            <person name="Goeker M."/>
        </authorList>
    </citation>
    <scope>NUCLEOTIDE SEQUENCE [LARGE SCALE GENOMIC DNA]</scope>
    <source>
        <strain evidence="1 2">DSM 6779</strain>
    </source>
</reference>
<proteinExistence type="predicted"/>
<dbReference type="EMBL" id="QKZK01000003">
    <property type="protein sequence ID" value="PZX20058.1"/>
    <property type="molecule type" value="Genomic_DNA"/>
</dbReference>
<dbReference type="CDD" id="cd07067">
    <property type="entry name" value="HP_PGM_like"/>
    <property type="match status" value="1"/>
</dbReference>
<sequence length="165" mass="18747">MKRLILIRHAKTEALQYGFSDIERQLEQRGIRDAGQIAQHLSDKGYRPGLMVCSNASRALQTCHIMAEVVGYPVFTIHSEGFIYDGYTTADFLDFLGRQDNHHHEIWVVGHNPDIAMLATKLTNDHFDHYPTCAAAVIEFESDHWGDVAARSGKVAYFVFPRELK</sequence>